<dbReference type="GO" id="GO:0004803">
    <property type="term" value="F:transposase activity"/>
    <property type="evidence" value="ECO:0007669"/>
    <property type="project" value="InterPro"/>
</dbReference>
<organism evidence="2">
    <name type="scientific">bioreactor metagenome</name>
    <dbReference type="NCBI Taxonomy" id="1076179"/>
    <lineage>
        <taxon>unclassified sequences</taxon>
        <taxon>metagenomes</taxon>
        <taxon>ecological metagenomes</taxon>
    </lineage>
</organism>
<dbReference type="AlphaFoldDB" id="A0A645DGC7"/>
<dbReference type="Gene3D" id="1.10.10.10">
    <property type="entry name" value="Winged helix-like DNA-binding domain superfamily/Winged helix DNA-binding domain"/>
    <property type="match status" value="1"/>
</dbReference>
<dbReference type="PANTHER" id="PTHR33795:SF1">
    <property type="entry name" value="INSERTION ELEMENT IS150 PROTEIN INSJ"/>
    <property type="match status" value="1"/>
</dbReference>
<dbReference type="GO" id="GO:0006313">
    <property type="term" value="P:DNA transposition"/>
    <property type="evidence" value="ECO:0007669"/>
    <property type="project" value="InterPro"/>
</dbReference>
<dbReference type="InterPro" id="IPR052057">
    <property type="entry name" value="IS150/IS1296_orfA-like"/>
</dbReference>
<sequence length="108" mass="12533">MSGIQRKYSKETKLKAVDMHLNQHIGANTIAKELGLSEKKRVYDWVKKYQAEGEKAFDIESRGRKSKTPTNGSRIGRPKTKFSSLEEEVKYLRMENEFLKKLRALAEE</sequence>
<evidence type="ECO:0008006" key="3">
    <source>
        <dbReference type="Google" id="ProtNLM"/>
    </source>
</evidence>
<dbReference type="EMBL" id="VSSQ01035600">
    <property type="protein sequence ID" value="MPM87873.1"/>
    <property type="molecule type" value="Genomic_DNA"/>
</dbReference>
<dbReference type="SUPFAM" id="SSF46689">
    <property type="entry name" value="Homeodomain-like"/>
    <property type="match status" value="1"/>
</dbReference>
<gene>
    <name evidence="2" type="ORF">SDC9_134973</name>
</gene>
<proteinExistence type="predicted"/>
<evidence type="ECO:0000256" key="1">
    <source>
        <dbReference type="SAM" id="MobiDB-lite"/>
    </source>
</evidence>
<accession>A0A645DGC7</accession>
<dbReference type="InterPro" id="IPR009057">
    <property type="entry name" value="Homeodomain-like_sf"/>
</dbReference>
<feature type="region of interest" description="Disordered" evidence="1">
    <location>
        <begin position="60"/>
        <end position="79"/>
    </location>
</feature>
<evidence type="ECO:0000313" key="2">
    <source>
        <dbReference type="EMBL" id="MPM87873.1"/>
    </source>
</evidence>
<comment type="caution">
    <text evidence="2">The sequence shown here is derived from an EMBL/GenBank/DDBJ whole genome shotgun (WGS) entry which is preliminary data.</text>
</comment>
<reference evidence="2" key="1">
    <citation type="submission" date="2019-08" db="EMBL/GenBank/DDBJ databases">
        <authorList>
            <person name="Kucharzyk K."/>
            <person name="Murdoch R.W."/>
            <person name="Higgins S."/>
            <person name="Loffler F."/>
        </authorList>
    </citation>
    <scope>NUCLEOTIDE SEQUENCE</scope>
</reference>
<protein>
    <recommendedName>
        <fullName evidence="3">Transposase</fullName>
    </recommendedName>
</protein>
<dbReference type="PANTHER" id="PTHR33795">
    <property type="entry name" value="INSERTION ELEMENT IS150 PROTEIN INSJ"/>
    <property type="match status" value="1"/>
</dbReference>
<dbReference type="InterPro" id="IPR036388">
    <property type="entry name" value="WH-like_DNA-bd_sf"/>
</dbReference>
<dbReference type="InterPro" id="IPR002514">
    <property type="entry name" value="Transposase_8"/>
</dbReference>
<dbReference type="GO" id="GO:0003677">
    <property type="term" value="F:DNA binding"/>
    <property type="evidence" value="ECO:0007669"/>
    <property type="project" value="InterPro"/>
</dbReference>
<dbReference type="Pfam" id="PF01527">
    <property type="entry name" value="HTH_Tnp_1"/>
    <property type="match status" value="1"/>
</dbReference>
<name>A0A645DGC7_9ZZZZ</name>